<dbReference type="InterPro" id="IPR001647">
    <property type="entry name" value="HTH_TetR"/>
</dbReference>
<evidence type="ECO:0000256" key="5">
    <source>
        <dbReference type="PROSITE-ProRule" id="PRU00335"/>
    </source>
</evidence>
<dbReference type="AlphaFoldDB" id="A0A372LEY8"/>
<accession>A0A372LEY8</accession>
<dbReference type="Proteomes" id="UP000262939">
    <property type="component" value="Unassembled WGS sequence"/>
</dbReference>
<proteinExistence type="predicted"/>
<evidence type="ECO:0000256" key="2">
    <source>
        <dbReference type="ARBA" id="ARBA00023015"/>
    </source>
</evidence>
<dbReference type="SUPFAM" id="SSF46689">
    <property type="entry name" value="Homeodomain-like"/>
    <property type="match status" value="1"/>
</dbReference>
<evidence type="ECO:0000313" key="8">
    <source>
        <dbReference type="Proteomes" id="UP000262939"/>
    </source>
</evidence>
<evidence type="ECO:0000256" key="3">
    <source>
        <dbReference type="ARBA" id="ARBA00023125"/>
    </source>
</evidence>
<feature type="domain" description="HTH tetR-type" evidence="6">
    <location>
        <begin position="19"/>
        <end position="79"/>
    </location>
</feature>
<dbReference type="Gene3D" id="1.10.357.10">
    <property type="entry name" value="Tetracycline Repressor, domain 2"/>
    <property type="match status" value="1"/>
</dbReference>
<keyword evidence="2" id="KW-0805">Transcription regulation</keyword>
<feature type="DNA-binding region" description="H-T-H motif" evidence="5">
    <location>
        <begin position="42"/>
        <end position="61"/>
    </location>
</feature>
<dbReference type="InterPro" id="IPR050624">
    <property type="entry name" value="HTH-type_Tx_Regulator"/>
</dbReference>
<keyword evidence="3 5" id="KW-0238">DNA-binding</keyword>
<evidence type="ECO:0000256" key="1">
    <source>
        <dbReference type="ARBA" id="ARBA00022491"/>
    </source>
</evidence>
<evidence type="ECO:0000259" key="6">
    <source>
        <dbReference type="PROSITE" id="PS50977"/>
    </source>
</evidence>
<dbReference type="PANTHER" id="PTHR43479:SF11">
    <property type="entry name" value="ACREF_ENVCD OPERON REPRESSOR-RELATED"/>
    <property type="match status" value="1"/>
</dbReference>
<evidence type="ECO:0000256" key="4">
    <source>
        <dbReference type="ARBA" id="ARBA00023163"/>
    </source>
</evidence>
<dbReference type="FunFam" id="1.10.10.60:FF:000141">
    <property type="entry name" value="TetR family transcriptional regulator"/>
    <property type="match status" value="1"/>
</dbReference>
<keyword evidence="4" id="KW-0804">Transcription</keyword>
<dbReference type="RefSeq" id="WP_117322496.1">
    <property type="nucleotide sequence ID" value="NZ_QVTD01000005.1"/>
</dbReference>
<sequence>MSEPIKMIDEMFDFDEGLTEKQKRILAAAIESFAEKGYAATSTSEIAKKAGVAEGTIFRHYKSKKELLLTIVAPMMAKLVAPFVIKDLNKVLNQEYENFEEFLKAMIENRAKFLKNNMPLFQILMQEIPFQPELKEQFKEHIGAKVIERFRTVVEHYQGKGQIIELPPFSIIRFTVSAIFGLLATRYLLAPDADWDDEEEIQRTVQLLMHGISVGR</sequence>
<dbReference type="InterPro" id="IPR036271">
    <property type="entry name" value="Tet_transcr_reg_TetR-rel_C_sf"/>
</dbReference>
<evidence type="ECO:0000313" key="7">
    <source>
        <dbReference type="EMBL" id="RFU63860.1"/>
    </source>
</evidence>
<keyword evidence="1" id="KW-0678">Repressor</keyword>
<dbReference type="GO" id="GO:0045892">
    <property type="term" value="P:negative regulation of DNA-templated transcription"/>
    <property type="evidence" value="ECO:0007669"/>
    <property type="project" value="UniProtKB-ARBA"/>
</dbReference>
<reference evidence="7 8" key="1">
    <citation type="submission" date="2018-08" db="EMBL/GenBank/DDBJ databases">
        <title>Bacillus chawlae sp. nov., Bacillus glennii sp. nov., and Bacillus saganii sp. nov. Isolated from the Vehicle Assembly Building at Kennedy Space Center where the Viking Spacecraft were Assembled.</title>
        <authorList>
            <person name="Seuylemezian A."/>
            <person name="Vaishampayan P."/>
        </authorList>
    </citation>
    <scope>NUCLEOTIDE SEQUENCE [LARGE SCALE GENOMIC DNA]</scope>
    <source>
        <strain evidence="7 8">V44-8</strain>
    </source>
</reference>
<gene>
    <name evidence="7" type="ORF">D0466_10385</name>
</gene>
<dbReference type="Gene3D" id="1.10.10.60">
    <property type="entry name" value="Homeodomain-like"/>
    <property type="match status" value="1"/>
</dbReference>
<name>A0A372LEY8_9BACI</name>
<dbReference type="EMBL" id="QVTD01000005">
    <property type="protein sequence ID" value="RFU63860.1"/>
    <property type="molecule type" value="Genomic_DNA"/>
</dbReference>
<protein>
    <submittedName>
        <fullName evidence="7">TetR/AcrR family transcriptional regulator</fullName>
    </submittedName>
</protein>
<comment type="caution">
    <text evidence="7">The sequence shown here is derived from an EMBL/GenBank/DDBJ whole genome shotgun (WGS) entry which is preliminary data.</text>
</comment>
<organism evidence="7 8">
    <name type="scientific">Peribacillus glennii</name>
    <dbReference type="NCBI Taxonomy" id="2303991"/>
    <lineage>
        <taxon>Bacteria</taxon>
        <taxon>Bacillati</taxon>
        <taxon>Bacillota</taxon>
        <taxon>Bacilli</taxon>
        <taxon>Bacillales</taxon>
        <taxon>Bacillaceae</taxon>
        <taxon>Peribacillus</taxon>
    </lineage>
</organism>
<dbReference type="PANTHER" id="PTHR43479">
    <property type="entry name" value="ACREF/ENVCD OPERON REPRESSOR-RELATED"/>
    <property type="match status" value="1"/>
</dbReference>
<dbReference type="PRINTS" id="PR00455">
    <property type="entry name" value="HTHTETR"/>
</dbReference>
<dbReference type="InterPro" id="IPR009057">
    <property type="entry name" value="Homeodomain-like_sf"/>
</dbReference>
<dbReference type="GO" id="GO:0003677">
    <property type="term" value="F:DNA binding"/>
    <property type="evidence" value="ECO:0007669"/>
    <property type="project" value="UniProtKB-UniRule"/>
</dbReference>
<dbReference type="PROSITE" id="PS50977">
    <property type="entry name" value="HTH_TETR_2"/>
    <property type="match status" value="1"/>
</dbReference>
<dbReference type="Pfam" id="PF00440">
    <property type="entry name" value="TetR_N"/>
    <property type="match status" value="1"/>
</dbReference>
<keyword evidence="8" id="KW-1185">Reference proteome</keyword>
<dbReference type="SUPFAM" id="SSF48498">
    <property type="entry name" value="Tetracyclin repressor-like, C-terminal domain"/>
    <property type="match status" value="1"/>
</dbReference>
<dbReference type="OrthoDB" id="9780824at2"/>